<evidence type="ECO:0000259" key="1">
    <source>
        <dbReference type="PROSITE" id="PS51186"/>
    </source>
</evidence>
<evidence type="ECO:0000313" key="2">
    <source>
        <dbReference type="EMBL" id="KAI5415609.1"/>
    </source>
</evidence>
<dbReference type="PANTHER" id="PTHR47370">
    <property type="entry name" value="ACYL-COA N-ACYLTRANSFERASES (NAT) SUPERFAMILY PROTEIN"/>
    <property type="match status" value="1"/>
</dbReference>
<evidence type="ECO:0000313" key="3">
    <source>
        <dbReference type="Proteomes" id="UP001058974"/>
    </source>
</evidence>
<dbReference type="OrthoDB" id="1735852at2759"/>
<proteinExistence type="predicted"/>
<sequence>MSYSRKIQSQENHHHYLGSFILGRRMANNKVVIREFDEDRDVKVVGNLERNCEIGTTKKGFSIFTNIITDPLSRIRLYPIHVMLVAELVECRELVGVVRGCIKSVQTSSGSLFKMGCILGLRVSPTHRRKGVGLKLVTSIEEWMLRNGADYAFLATEKNNNASKNLFTNKCNYVNLSSLIIFLHPTTFPITNHISKDIKIDKINIDQAILFYTRLLKTKDLYPLDMDIILKEKLSLGTWVSYYKDQDFKLNGAEDILTDKITTNSSWIIFSLWNTCEADDNNNNNNNNKNNNNNVQDVKTKLSQPLRFLHATFSHAKDKICPCLRMLTNESLMCNNDNNSFGFLFVYGVHGEGENLGGLMESVWRFTSRIGEKLKECRVVITELGFGDPVINHVPRVDSMTCVDDMWYTKRLGNHSDDQVAVEEMKRQLGNVFVDPRDF</sequence>
<dbReference type="Pfam" id="PF00583">
    <property type="entry name" value="Acetyltransf_1"/>
    <property type="match status" value="1"/>
</dbReference>
<dbReference type="PROSITE" id="PS51186">
    <property type="entry name" value="GNAT"/>
    <property type="match status" value="1"/>
</dbReference>
<protein>
    <recommendedName>
        <fullName evidence="1">N-acetyltransferase domain-containing protein</fullName>
    </recommendedName>
</protein>
<name>A0A9D4X8P2_PEA</name>
<dbReference type="Proteomes" id="UP001058974">
    <property type="component" value="Chromosome 4"/>
</dbReference>
<dbReference type="PANTHER" id="PTHR47370:SF4">
    <property type="entry name" value="N-ACETYLTRANSFERASE HLS1-LIKE-RELATED"/>
    <property type="match status" value="1"/>
</dbReference>
<dbReference type="CDD" id="cd04301">
    <property type="entry name" value="NAT_SF"/>
    <property type="match status" value="1"/>
</dbReference>
<organism evidence="2 3">
    <name type="scientific">Pisum sativum</name>
    <name type="common">Garden pea</name>
    <name type="synonym">Lathyrus oleraceus</name>
    <dbReference type="NCBI Taxonomy" id="3888"/>
    <lineage>
        <taxon>Eukaryota</taxon>
        <taxon>Viridiplantae</taxon>
        <taxon>Streptophyta</taxon>
        <taxon>Embryophyta</taxon>
        <taxon>Tracheophyta</taxon>
        <taxon>Spermatophyta</taxon>
        <taxon>Magnoliopsida</taxon>
        <taxon>eudicotyledons</taxon>
        <taxon>Gunneridae</taxon>
        <taxon>Pentapetalae</taxon>
        <taxon>rosids</taxon>
        <taxon>fabids</taxon>
        <taxon>Fabales</taxon>
        <taxon>Fabaceae</taxon>
        <taxon>Papilionoideae</taxon>
        <taxon>50 kb inversion clade</taxon>
        <taxon>NPAAA clade</taxon>
        <taxon>Hologalegina</taxon>
        <taxon>IRL clade</taxon>
        <taxon>Fabeae</taxon>
        <taxon>Lathyrus</taxon>
    </lineage>
</organism>
<comment type="caution">
    <text evidence="2">The sequence shown here is derived from an EMBL/GenBank/DDBJ whole genome shotgun (WGS) entry which is preliminary data.</text>
</comment>
<dbReference type="AlphaFoldDB" id="A0A9D4X8P2"/>
<dbReference type="Gramene" id="Psat04G0086700-T1">
    <property type="protein sequence ID" value="KAI5415609.1"/>
    <property type="gene ID" value="KIW84_040867"/>
</dbReference>
<dbReference type="InterPro" id="IPR052810">
    <property type="entry name" value="Plant_NAT"/>
</dbReference>
<dbReference type="GO" id="GO:0016747">
    <property type="term" value="F:acyltransferase activity, transferring groups other than amino-acyl groups"/>
    <property type="evidence" value="ECO:0007669"/>
    <property type="project" value="InterPro"/>
</dbReference>
<dbReference type="Gene3D" id="3.40.630.30">
    <property type="match status" value="1"/>
</dbReference>
<keyword evidence="3" id="KW-1185">Reference proteome</keyword>
<feature type="domain" description="N-acetyltransferase" evidence="1">
    <location>
        <begin position="31"/>
        <end position="235"/>
    </location>
</feature>
<accession>A0A9D4X8P2</accession>
<dbReference type="EMBL" id="JAMSHJ010000004">
    <property type="protein sequence ID" value="KAI5415609.1"/>
    <property type="molecule type" value="Genomic_DNA"/>
</dbReference>
<dbReference type="InterPro" id="IPR000182">
    <property type="entry name" value="GNAT_dom"/>
</dbReference>
<dbReference type="InterPro" id="IPR016181">
    <property type="entry name" value="Acyl_CoA_acyltransferase"/>
</dbReference>
<dbReference type="SUPFAM" id="SSF55729">
    <property type="entry name" value="Acyl-CoA N-acyltransferases (Nat)"/>
    <property type="match status" value="1"/>
</dbReference>
<gene>
    <name evidence="2" type="ORF">KIW84_040867</name>
</gene>
<reference evidence="2 3" key="1">
    <citation type="journal article" date="2022" name="Nat. Genet.">
        <title>Improved pea reference genome and pan-genome highlight genomic features and evolutionary characteristics.</title>
        <authorList>
            <person name="Yang T."/>
            <person name="Liu R."/>
            <person name="Luo Y."/>
            <person name="Hu S."/>
            <person name="Wang D."/>
            <person name="Wang C."/>
            <person name="Pandey M.K."/>
            <person name="Ge S."/>
            <person name="Xu Q."/>
            <person name="Li N."/>
            <person name="Li G."/>
            <person name="Huang Y."/>
            <person name="Saxena R.K."/>
            <person name="Ji Y."/>
            <person name="Li M."/>
            <person name="Yan X."/>
            <person name="He Y."/>
            <person name="Liu Y."/>
            <person name="Wang X."/>
            <person name="Xiang C."/>
            <person name="Varshney R.K."/>
            <person name="Ding H."/>
            <person name="Gao S."/>
            <person name="Zong X."/>
        </authorList>
    </citation>
    <scope>NUCLEOTIDE SEQUENCE [LARGE SCALE GENOMIC DNA]</scope>
    <source>
        <strain evidence="2 3">cv. Zhongwan 6</strain>
    </source>
</reference>